<evidence type="ECO:0000313" key="7">
    <source>
        <dbReference type="Proteomes" id="UP001215598"/>
    </source>
</evidence>
<gene>
    <name evidence="6" type="ORF">B0H16DRAFT_1600049</name>
</gene>
<dbReference type="AlphaFoldDB" id="A0AAD7HKF7"/>
<dbReference type="PROSITE" id="PS50865">
    <property type="entry name" value="ZF_MYND_2"/>
    <property type="match status" value="1"/>
</dbReference>
<evidence type="ECO:0000313" key="6">
    <source>
        <dbReference type="EMBL" id="KAJ7722596.1"/>
    </source>
</evidence>
<keyword evidence="7" id="KW-1185">Reference proteome</keyword>
<reference evidence="6" key="1">
    <citation type="submission" date="2023-03" db="EMBL/GenBank/DDBJ databases">
        <title>Massive genome expansion in bonnet fungi (Mycena s.s.) driven by repeated elements and novel gene families across ecological guilds.</title>
        <authorList>
            <consortium name="Lawrence Berkeley National Laboratory"/>
            <person name="Harder C.B."/>
            <person name="Miyauchi S."/>
            <person name="Viragh M."/>
            <person name="Kuo A."/>
            <person name="Thoen E."/>
            <person name="Andreopoulos B."/>
            <person name="Lu D."/>
            <person name="Skrede I."/>
            <person name="Drula E."/>
            <person name="Henrissat B."/>
            <person name="Morin E."/>
            <person name="Kohler A."/>
            <person name="Barry K."/>
            <person name="LaButti K."/>
            <person name="Morin E."/>
            <person name="Salamov A."/>
            <person name="Lipzen A."/>
            <person name="Mereny Z."/>
            <person name="Hegedus B."/>
            <person name="Baldrian P."/>
            <person name="Stursova M."/>
            <person name="Weitz H."/>
            <person name="Taylor A."/>
            <person name="Grigoriev I.V."/>
            <person name="Nagy L.G."/>
            <person name="Martin F."/>
            <person name="Kauserud H."/>
        </authorList>
    </citation>
    <scope>NUCLEOTIDE SEQUENCE</scope>
    <source>
        <strain evidence="6">CBHHK182m</strain>
    </source>
</reference>
<evidence type="ECO:0000256" key="4">
    <source>
        <dbReference type="PROSITE-ProRule" id="PRU00134"/>
    </source>
</evidence>
<dbReference type="EMBL" id="JARKIB010000218">
    <property type="protein sequence ID" value="KAJ7722596.1"/>
    <property type="molecule type" value="Genomic_DNA"/>
</dbReference>
<dbReference type="Proteomes" id="UP001215598">
    <property type="component" value="Unassembled WGS sequence"/>
</dbReference>
<name>A0AAD7HKF7_9AGAR</name>
<evidence type="ECO:0000259" key="5">
    <source>
        <dbReference type="PROSITE" id="PS50865"/>
    </source>
</evidence>
<organism evidence="6 7">
    <name type="scientific">Mycena metata</name>
    <dbReference type="NCBI Taxonomy" id="1033252"/>
    <lineage>
        <taxon>Eukaryota</taxon>
        <taxon>Fungi</taxon>
        <taxon>Dikarya</taxon>
        <taxon>Basidiomycota</taxon>
        <taxon>Agaricomycotina</taxon>
        <taxon>Agaricomycetes</taxon>
        <taxon>Agaricomycetidae</taxon>
        <taxon>Agaricales</taxon>
        <taxon>Marasmiineae</taxon>
        <taxon>Mycenaceae</taxon>
        <taxon>Mycena</taxon>
    </lineage>
</organism>
<evidence type="ECO:0000256" key="2">
    <source>
        <dbReference type="ARBA" id="ARBA00022771"/>
    </source>
</evidence>
<comment type="caution">
    <text evidence="6">The sequence shown here is derived from an EMBL/GenBank/DDBJ whole genome shotgun (WGS) entry which is preliminary data.</text>
</comment>
<keyword evidence="2 4" id="KW-0863">Zinc-finger</keyword>
<accession>A0AAD7HKF7</accession>
<dbReference type="SUPFAM" id="SSF144232">
    <property type="entry name" value="HIT/MYND zinc finger-like"/>
    <property type="match status" value="1"/>
</dbReference>
<dbReference type="InterPro" id="IPR002893">
    <property type="entry name" value="Znf_MYND"/>
</dbReference>
<protein>
    <recommendedName>
        <fullName evidence="5">MYND-type domain-containing protein</fullName>
    </recommendedName>
</protein>
<dbReference type="GO" id="GO:0008270">
    <property type="term" value="F:zinc ion binding"/>
    <property type="evidence" value="ECO:0007669"/>
    <property type="project" value="UniProtKB-KW"/>
</dbReference>
<dbReference type="Gene3D" id="6.10.140.2220">
    <property type="match status" value="1"/>
</dbReference>
<feature type="domain" description="MYND-type" evidence="5">
    <location>
        <begin position="419"/>
        <end position="461"/>
    </location>
</feature>
<sequence length="633" mass="71030">MSTTPLELQLTQLSLLPSLFQASAKDAADGSTRALMRICEIVSDCTDLPTLRLFLPVPYAVLQRAQMAPTDELNSEPLSPTEDTLSSVYTALQILKLIRQIPAHIVLHMWPLMWKWIHFLMLYPSPLPYPAPLEDTICCSLAAVVFPLHSGHLSDSILYPADPAVCTVVEATVGVQLLFSRAWLSSLARGDIIGVYPTSFFIMRLRSTSLRLDEWIEGAGGTQWHLASFIVKLLDFLSPQPLQAEMPFRGAILFIGMIIQEEELFLTLLKCGLFGALTRMLNALLTENIGYDIEFHLQLTLTVLSHISRNMPMVERWMVEGLKARLLPALMSVAQRKEPYLTSNIVRALTSSLVHHSVAKQIDISVREVLPTIPIVAAQHKQDEVAKDLRLFLPHVLERLQVLSDYDNGNSVSSQACDNMKCGIILPKSQLRRCSQCTKRYYCSETCQALDWRDDGHRTVCKALKQSKLDFGSPTERGFMRAVLDSDFKRSRAMLFRRQVMHMYENPDTEFFCVYDFKVIPHSFGVYTLSKLPCTDPVWADFVARARRSGGRMEIHLMNVPDGTVDKVADGSSGRGKIFPLRSSRADIHVGLRAIAKRLPPGVAPVEKMQKQIDEEVSALLKATQDVVQIHCA</sequence>
<evidence type="ECO:0000256" key="3">
    <source>
        <dbReference type="ARBA" id="ARBA00022833"/>
    </source>
</evidence>
<dbReference type="Pfam" id="PF01753">
    <property type="entry name" value="zf-MYND"/>
    <property type="match status" value="1"/>
</dbReference>
<proteinExistence type="predicted"/>
<keyword evidence="3" id="KW-0862">Zinc</keyword>
<keyword evidence="1" id="KW-0479">Metal-binding</keyword>
<evidence type="ECO:0000256" key="1">
    <source>
        <dbReference type="ARBA" id="ARBA00022723"/>
    </source>
</evidence>